<evidence type="ECO:0000256" key="6">
    <source>
        <dbReference type="ARBA" id="ARBA00022737"/>
    </source>
</evidence>
<dbReference type="Gene3D" id="1.20.1560.10">
    <property type="entry name" value="ABC transporter type 1, transmembrane domain"/>
    <property type="match status" value="2"/>
</dbReference>
<dbReference type="InterPro" id="IPR036640">
    <property type="entry name" value="ABC1_TM_sf"/>
</dbReference>
<evidence type="ECO:0000259" key="14">
    <source>
        <dbReference type="PROSITE" id="PS50893"/>
    </source>
</evidence>
<feature type="transmembrane region" description="Helical" evidence="13">
    <location>
        <begin position="322"/>
        <end position="340"/>
    </location>
</feature>
<dbReference type="PROSITE" id="PS50893">
    <property type="entry name" value="ABC_TRANSPORTER_2"/>
    <property type="match status" value="2"/>
</dbReference>
<feature type="non-terminal residue" evidence="16">
    <location>
        <position position="1"/>
    </location>
</feature>
<feature type="transmembrane region" description="Helical" evidence="13">
    <location>
        <begin position="81"/>
        <end position="103"/>
    </location>
</feature>
<dbReference type="FunFam" id="1.20.1560.10:FF:000020">
    <property type="entry name" value="ABC metal ion transporter"/>
    <property type="match status" value="1"/>
</dbReference>
<dbReference type="InterPro" id="IPR011527">
    <property type="entry name" value="ABC1_TM_dom"/>
</dbReference>
<evidence type="ECO:0000256" key="4">
    <source>
        <dbReference type="ARBA" id="ARBA00022554"/>
    </source>
</evidence>
<evidence type="ECO:0000256" key="9">
    <source>
        <dbReference type="ARBA" id="ARBA00022989"/>
    </source>
</evidence>
<comment type="caution">
    <text evidence="16">The sequence shown here is derived from an EMBL/GenBank/DDBJ whole genome shotgun (WGS) entry which is preliminary data.</text>
</comment>
<dbReference type="PANTHER" id="PTHR24223">
    <property type="entry name" value="ATP-BINDING CASSETTE SUB-FAMILY C"/>
    <property type="match status" value="1"/>
</dbReference>
<keyword evidence="18" id="KW-1185">Reference proteome</keyword>
<dbReference type="InterPro" id="IPR003439">
    <property type="entry name" value="ABC_transporter-like_ATP-bd"/>
</dbReference>
<dbReference type="EMBL" id="CAJOBC010004918">
    <property type="protein sequence ID" value="CAF3845018.1"/>
    <property type="molecule type" value="Genomic_DNA"/>
</dbReference>
<evidence type="ECO:0000256" key="5">
    <source>
        <dbReference type="ARBA" id="ARBA00022692"/>
    </source>
</evidence>
<keyword evidence="9 13" id="KW-1133">Transmembrane helix</keyword>
<evidence type="ECO:0000256" key="3">
    <source>
        <dbReference type="ARBA" id="ARBA00022448"/>
    </source>
</evidence>
<keyword evidence="7" id="KW-0547">Nucleotide-binding</keyword>
<dbReference type="Pfam" id="PF00005">
    <property type="entry name" value="ABC_tran"/>
    <property type="match status" value="2"/>
</dbReference>
<dbReference type="CDD" id="cd18603">
    <property type="entry name" value="ABC_6TM_MRP1_2_3_6_D2_like"/>
    <property type="match status" value="1"/>
</dbReference>
<evidence type="ECO:0000256" key="12">
    <source>
        <dbReference type="ARBA" id="ARBA00047523"/>
    </source>
</evidence>
<dbReference type="InterPro" id="IPR017871">
    <property type="entry name" value="ABC_transporter-like_CS"/>
</dbReference>
<comment type="similarity">
    <text evidence="2">Belongs to the ABC transporter superfamily. ABCC family. Conjugate transporter (TC 3.A.1.208) subfamily.</text>
</comment>
<feature type="transmembrane region" description="Helical" evidence="13">
    <location>
        <begin position="1043"/>
        <end position="1063"/>
    </location>
</feature>
<feature type="transmembrane region" description="Helical" evidence="13">
    <location>
        <begin position="858"/>
        <end position="878"/>
    </location>
</feature>
<feature type="domain" description="ABC transporter" evidence="14">
    <location>
        <begin position="1135"/>
        <end position="1369"/>
    </location>
</feature>
<dbReference type="GO" id="GO:0000323">
    <property type="term" value="C:lytic vacuole"/>
    <property type="evidence" value="ECO:0007669"/>
    <property type="project" value="UniProtKB-ARBA"/>
</dbReference>
<dbReference type="Pfam" id="PF00664">
    <property type="entry name" value="ABC_membrane"/>
    <property type="match status" value="2"/>
</dbReference>
<protein>
    <recommendedName>
        <fullName evidence="11">ABC-type glutathione-S-conjugate transporter</fullName>
        <ecNumber evidence="11">7.6.2.3</ecNumber>
    </recommendedName>
</protein>
<dbReference type="CDD" id="cd03250">
    <property type="entry name" value="ABCC_MRP_domain1"/>
    <property type="match status" value="1"/>
</dbReference>
<evidence type="ECO:0000256" key="13">
    <source>
        <dbReference type="SAM" id="Phobius"/>
    </source>
</evidence>
<keyword evidence="3" id="KW-0813">Transport</keyword>
<dbReference type="Proteomes" id="UP000681722">
    <property type="component" value="Unassembled WGS sequence"/>
</dbReference>
<dbReference type="SUPFAM" id="SSF52540">
    <property type="entry name" value="P-loop containing nucleoside triphosphate hydrolases"/>
    <property type="match status" value="2"/>
</dbReference>
<dbReference type="PROSITE" id="PS50929">
    <property type="entry name" value="ABC_TM1F"/>
    <property type="match status" value="2"/>
</dbReference>
<evidence type="ECO:0000256" key="8">
    <source>
        <dbReference type="ARBA" id="ARBA00022840"/>
    </source>
</evidence>
<dbReference type="FunFam" id="3.40.50.300:FF:000074">
    <property type="entry name" value="Multidrug resistance-associated protein 5 isoform 1"/>
    <property type="match status" value="1"/>
</dbReference>
<comment type="subcellular location">
    <subcellularLocation>
        <location evidence="1">Vacuole membrane</location>
        <topology evidence="1">Multi-pass membrane protein</topology>
    </subcellularLocation>
</comment>
<feature type="transmembrane region" description="Helical" evidence="13">
    <location>
        <begin position="50"/>
        <end position="69"/>
    </location>
</feature>
<evidence type="ECO:0000313" key="16">
    <source>
        <dbReference type="EMBL" id="CAF1078875.1"/>
    </source>
</evidence>
<dbReference type="GO" id="GO:0005524">
    <property type="term" value="F:ATP binding"/>
    <property type="evidence" value="ECO:0007669"/>
    <property type="project" value="UniProtKB-KW"/>
</dbReference>
<evidence type="ECO:0000256" key="2">
    <source>
        <dbReference type="ARBA" id="ARBA00009726"/>
    </source>
</evidence>
<dbReference type="CDD" id="cd03244">
    <property type="entry name" value="ABCC_MRP_domain2"/>
    <property type="match status" value="1"/>
</dbReference>
<dbReference type="GO" id="GO:0016887">
    <property type="term" value="F:ATP hydrolysis activity"/>
    <property type="evidence" value="ECO:0007669"/>
    <property type="project" value="InterPro"/>
</dbReference>
<gene>
    <name evidence="16" type="ORF">GPM918_LOCUS17664</name>
    <name evidence="17" type="ORF">SRO942_LOCUS17661</name>
</gene>
<keyword evidence="10 13" id="KW-0472">Membrane</keyword>
<feature type="transmembrane region" description="Helical" evidence="13">
    <location>
        <begin position="12"/>
        <end position="38"/>
    </location>
</feature>
<evidence type="ECO:0000256" key="7">
    <source>
        <dbReference type="ARBA" id="ARBA00022741"/>
    </source>
</evidence>
<dbReference type="InterPro" id="IPR003593">
    <property type="entry name" value="AAA+_ATPase"/>
</dbReference>
<dbReference type="CDD" id="cd18595">
    <property type="entry name" value="ABC_6TM_MRP1_2_3_6_D1_like"/>
    <property type="match status" value="1"/>
</dbReference>
<evidence type="ECO:0000313" key="18">
    <source>
        <dbReference type="Proteomes" id="UP000663829"/>
    </source>
</evidence>
<dbReference type="OrthoDB" id="6500128at2759"/>
<proteinExistence type="inferred from homology"/>
<dbReference type="GO" id="GO:0015431">
    <property type="term" value="F:ABC-type glutathione S-conjugate transporter activity"/>
    <property type="evidence" value="ECO:0007669"/>
    <property type="project" value="UniProtKB-EC"/>
</dbReference>
<dbReference type="Proteomes" id="UP000663829">
    <property type="component" value="Unassembled WGS sequence"/>
</dbReference>
<reference evidence="16" key="1">
    <citation type="submission" date="2021-02" db="EMBL/GenBank/DDBJ databases">
        <authorList>
            <person name="Nowell W R."/>
        </authorList>
    </citation>
    <scope>NUCLEOTIDE SEQUENCE</scope>
</reference>
<keyword evidence="4" id="KW-0926">Vacuole</keyword>
<feature type="transmembrane region" description="Helical" evidence="13">
    <location>
        <begin position="817"/>
        <end position="837"/>
    </location>
</feature>
<feature type="domain" description="ABC transmembrane type-1" evidence="15">
    <location>
        <begin position="198"/>
        <end position="465"/>
    </location>
</feature>
<dbReference type="SMART" id="SM00382">
    <property type="entry name" value="AAA"/>
    <property type="match status" value="2"/>
</dbReference>
<evidence type="ECO:0000256" key="11">
    <source>
        <dbReference type="ARBA" id="ARBA00024220"/>
    </source>
</evidence>
<name>A0A814MGF7_9BILA</name>
<dbReference type="InterPro" id="IPR050173">
    <property type="entry name" value="ABC_transporter_C-like"/>
</dbReference>
<comment type="catalytic activity">
    <reaction evidence="12">
        <text>leukotriene C4(in) + ATP + H2O = leukotriene C4(out) + ADP + phosphate + H(+)</text>
        <dbReference type="Rhea" id="RHEA:38963"/>
        <dbReference type="ChEBI" id="CHEBI:15377"/>
        <dbReference type="ChEBI" id="CHEBI:15378"/>
        <dbReference type="ChEBI" id="CHEBI:30616"/>
        <dbReference type="ChEBI" id="CHEBI:43474"/>
        <dbReference type="ChEBI" id="CHEBI:57973"/>
        <dbReference type="ChEBI" id="CHEBI:456216"/>
    </reaction>
    <physiologicalReaction direction="left-to-right" evidence="12">
        <dbReference type="Rhea" id="RHEA:38964"/>
    </physiologicalReaction>
</comment>
<dbReference type="PANTHER" id="PTHR24223:SF443">
    <property type="entry name" value="MULTIDRUG-RESISTANCE LIKE PROTEIN 1, ISOFORM I"/>
    <property type="match status" value="1"/>
</dbReference>
<evidence type="ECO:0000259" key="15">
    <source>
        <dbReference type="PROSITE" id="PS50929"/>
    </source>
</evidence>
<dbReference type="SUPFAM" id="SSF90123">
    <property type="entry name" value="ABC transporter transmembrane region"/>
    <property type="match status" value="2"/>
</dbReference>
<dbReference type="GO" id="GO:0005774">
    <property type="term" value="C:vacuolar membrane"/>
    <property type="evidence" value="ECO:0007669"/>
    <property type="project" value="UniProtKB-SubCell"/>
</dbReference>
<dbReference type="EC" id="7.6.2.3" evidence="11"/>
<dbReference type="FunFam" id="3.40.50.300:FF:000997">
    <property type="entry name" value="Multidrug resistance-associated protein 1"/>
    <property type="match status" value="1"/>
</dbReference>
<dbReference type="EMBL" id="CAJNOQ010004918">
    <property type="protein sequence ID" value="CAF1078875.1"/>
    <property type="molecule type" value="Genomic_DNA"/>
</dbReference>
<feature type="transmembrane region" description="Helical" evidence="13">
    <location>
        <begin position="115"/>
        <end position="135"/>
    </location>
</feature>
<feature type="domain" description="ABC transporter" evidence="14">
    <location>
        <begin position="499"/>
        <end position="727"/>
    </location>
</feature>
<dbReference type="Gene3D" id="3.40.50.300">
    <property type="entry name" value="P-loop containing nucleotide triphosphate hydrolases"/>
    <property type="match status" value="2"/>
</dbReference>
<feature type="domain" description="ABC transmembrane type-1" evidence="15">
    <location>
        <begin position="817"/>
        <end position="1098"/>
    </location>
</feature>
<keyword evidence="6" id="KW-0677">Repeat</keyword>
<keyword evidence="5 13" id="KW-0812">Transmembrane</keyword>
<feature type="transmembrane region" description="Helical" evidence="13">
    <location>
        <begin position="401"/>
        <end position="427"/>
    </location>
</feature>
<evidence type="ECO:0000313" key="17">
    <source>
        <dbReference type="EMBL" id="CAF3845018.1"/>
    </source>
</evidence>
<evidence type="ECO:0000256" key="1">
    <source>
        <dbReference type="ARBA" id="ARBA00004128"/>
    </source>
</evidence>
<dbReference type="FunFam" id="1.20.1560.10:FF:000001">
    <property type="entry name" value="ATP-binding cassette subfamily C member 1"/>
    <property type="match status" value="1"/>
</dbReference>
<feature type="transmembrane region" description="Helical" evidence="13">
    <location>
        <begin position="958"/>
        <end position="976"/>
    </location>
</feature>
<dbReference type="InterPro" id="IPR027417">
    <property type="entry name" value="P-loop_NTPase"/>
</dbReference>
<keyword evidence="8" id="KW-0067">ATP-binding</keyword>
<accession>A0A814MGF7</accession>
<sequence>KRKIQPEPLKISILFVTKCILASLYLLAQILRVIHYFLSSKSITQEQGSVMFITPILVIITVLNSLWLMNNERTEGMFCSGLSFSFWLLSTFAIIPDLVIYTIEFKRDRFLLKELTRIWIQFSLSLLLFIANCFAEPHDFRKTLGKNIYPELYVNFPSRLTFWWVTKLVIRGYKRPVTEDDCWDLNLSERTVNIVERLQYYWNRKLLNFIHNPSQPVWLGIFYACLLGLVVFIQTLFVQAYFYRQFLVGLRFRSAVTGMIYRKSLKLSNSSKQTSTTGEIVNLMAIDAQRFQELTSHIHILWSSPMQIVIAVLLLYNLMGYSILPGVVLLLCMIPINIFIQRIQKKLMTKQMHLKDQRIKTMNEILNGVKVLKLYAWEPAFILRISDIRGKELLCIRQKAIVSAISTLVGTFTPILICITTFAVYVLSNQNNVLDPSIAFVALSLFNLLRLPLAALPDVITSIVDARVSDERISKFLSNEEIDEEAVQRFSSSDDENVVRIENGSFLWTSNEQRNLVLKKYAINIYIRKGSLCAIVGSVGSGKSSILSAILGEMHKVEGQVIVNGRVAYVPQHAWITNSTLRENILFGKDLNDKEYMQVIDSCALKQDLDMLPHGDQTEIGEKGINLSGGQKQRVSLARGVYNDADLYLLDDPLSAVDAHVGKHIFRHVIGPKGLLAGKTRLLVTHGITHLHKCDEIIVVSNGEIVDHGTYTDLINTSRILKELLRTHVISDEANERSDSEPKTPVSPNIEDIIRFPEDDIQTDKIPTEKYQKHSVPPEVDNEEKQKLIKKEQLETGSVKLAVFAVYFRACNTIMCLLIFVFFCLTSIASLLTNIWLSKWTDGAENEQNNTGLRVKGLIIYSGLGIAHGSLTFIMQLLSRLSAYHAGKKLHYAILNGVLHAPMSFFDTTPLGRIVNRFSKDIDSVDSSLPNSLSLSLNTMISVAVTMIILIYGSYFSIIALIPLTILFLFIQRVYVASSRQLRRLDSITRSPVYSNFSETIQGLSSIRAYNAQQRFINLSDYLLDKNQSCYLASCVTNRWLSLRLETIASLLTLLTSLFAVLMRNKLSAGTVGLTITYAMQIAQSLNLIVRMTSDIETNIVSVERINEYSQLEREAPWEILDTKPPSNWPSNGEIQFVHLSTRYRDGLELVLKDLTIDIQAGEKIGIIGRTGSGKSSLCLALFRIIEPTQGKIIIDNIDITQIGLHDVRLKITIIPQDAVIFAGTLRFNLDPFGTYTDEEIWNVLELVHLKHRTSTLENGLSYQLTEGGENLSAGEKQLLCLARALLRKSKIFVLDEATAAIDMETDRLIQQTIRSAFKDATVLTIAHRLHTILDSTRILVLSRGRQVEYDKPIVLAANPKSAFSKLLLDASISPSELHKMT</sequence>
<dbReference type="PROSITE" id="PS00211">
    <property type="entry name" value="ABC_TRANSPORTER_1"/>
    <property type="match status" value="2"/>
</dbReference>
<organism evidence="16 18">
    <name type="scientific">Didymodactylos carnosus</name>
    <dbReference type="NCBI Taxonomy" id="1234261"/>
    <lineage>
        <taxon>Eukaryota</taxon>
        <taxon>Metazoa</taxon>
        <taxon>Spiralia</taxon>
        <taxon>Gnathifera</taxon>
        <taxon>Rotifera</taxon>
        <taxon>Eurotatoria</taxon>
        <taxon>Bdelloidea</taxon>
        <taxon>Philodinida</taxon>
        <taxon>Philodinidae</taxon>
        <taxon>Didymodactylos</taxon>
    </lineage>
</organism>
<evidence type="ECO:0000256" key="10">
    <source>
        <dbReference type="ARBA" id="ARBA00023136"/>
    </source>
</evidence>
<feature type="transmembrane region" description="Helical" evidence="13">
    <location>
        <begin position="217"/>
        <end position="243"/>
    </location>
</feature>